<dbReference type="EMBL" id="JACFYJ010000106">
    <property type="protein sequence ID" value="MEI6002325.1"/>
    <property type="molecule type" value="Genomic_DNA"/>
</dbReference>
<evidence type="ECO:0000256" key="1">
    <source>
        <dbReference type="SAM" id="Phobius"/>
    </source>
</evidence>
<gene>
    <name evidence="2" type="ORF">H3V53_35940</name>
</gene>
<name>A0ABU8J3R7_9BURK</name>
<feature type="transmembrane region" description="Helical" evidence="1">
    <location>
        <begin position="43"/>
        <end position="67"/>
    </location>
</feature>
<keyword evidence="1" id="KW-0812">Transmembrane</keyword>
<keyword evidence="3" id="KW-1185">Reference proteome</keyword>
<comment type="caution">
    <text evidence="2">The sequence shown here is derived from an EMBL/GenBank/DDBJ whole genome shotgun (WGS) entry which is preliminary data.</text>
</comment>
<feature type="transmembrane region" description="Helical" evidence="1">
    <location>
        <begin position="73"/>
        <end position="96"/>
    </location>
</feature>
<proteinExistence type="predicted"/>
<reference evidence="2 3" key="1">
    <citation type="journal article" date="2022" name="Arch. Microbiol.">
        <title>Paraburkholderia bengalensis sp. nov. isolated from roots of Oryza sativa, IR64.</title>
        <authorList>
            <person name="Nag P."/>
            <person name="Mondal N."/>
            <person name="Sarkar J."/>
            <person name="Das S."/>
        </authorList>
    </citation>
    <scope>NUCLEOTIDE SEQUENCE [LARGE SCALE GENOMIC DNA]</scope>
    <source>
        <strain evidence="2 3">IR64_4_BI</strain>
    </source>
</reference>
<keyword evidence="1" id="KW-1133">Transmembrane helix</keyword>
<dbReference type="RefSeq" id="WP_054925408.1">
    <property type="nucleotide sequence ID" value="NZ_JACFYJ010000106.1"/>
</dbReference>
<evidence type="ECO:0000313" key="3">
    <source>
        <dbReference type="Proteomes" id="UP001386437"/>
    </source>
</evidence>
<evidence type="ECO:0000313" key="2">
    <source>
        <dbReference type="EMBL" id="MEI6002325.1"/>
    </source>
</evidence>
<sequence>MSIQSKMNRWSAVGRFYMERMGDYGELVTIELAQARMELAREVIALVALAVAGLFALSFSCIAVLATALTTPYFVQVSWAIAGAWVLLCIISFLVVRSQKPARSFHVLHDEIREDLRVAKEALK</sequence>
<keyword evidence="1" id="KW-0472">Membrane</keyword>
<organism evidence="2 3">
    <name type="scientific">Paraburkholderia bengalensis</name>
    <dbReference type="NCBI Taxonomy" id="2747562"/>
    <lineage>
        <taxon>Bacteria</taxon>
        <taxon>Pseudomonadati</taxon>
        <taxon>Pseudomonadota</taxon>
        <taxon>Betaproteobacteria</taxon>
        <taxon>Burkholderiales</taxon>
        <taxon>Burkholderiaceae</taxon>
        <taxon>Paraburkholderia</taxon>
    </lineage>
</organism>
<protein>
    <submittedName>
        <fullName evidence="2">Phage holin family protein</fullName>
    </submittedName>
</protein>
<dbReference type="Proteomes" id="UP001386437">
    <property type="component" value="Unassembled WGS sequence"/>
</dbReference>
<accession>A0ABU8J3R7</accession>